<feature type="domain" description="Ig-like" evidence="9">
    <location>
        <begin position="102"/>
        <end position="207"/>
    </location>
</feature>
<dbReference type="Pfam" id="PF07686">
    <property type="entry name" value="V-set"/>
    <property type="match status" value="1"/>
</dbReference>
<evidence type="ECO:0000256" key="1">
    <source>
        <dbReference type="ARBA" id="ARBA00004167"/>
    </source>
</evidence>
<name>A0ABR0Y6M3_HUSHU</name>
<dbReference type="SMART" id="SM00406">
    <property type="entry name" value="IGv"/>
    <property type="match status" value="1"/>
</dbReference>
<dbReference type="InterPro" id="IPR007110">
    <property type="entry name" value="Ig-like_dom"/>
</dbReference>
<keyword evidence="8" id="KW-0393">Immunoglobulin domain</keyword>
<keyword evidence="7" id="KW-0325">Glycoprotein</keyword>
<keyword evidence="5" id="KW-0472">Membrane</keyword>
<keyword evidence="3" id="KW-0732">Signal</keyword>
<feature type="non-terminal residue" evidence="10">
    <location>
        <position position="1"/>
    </location>
</feature>
<dbReference type="PANTHER" id="PTHR46841">
    <property type="entry name" value="OX-2 MEMBRANE GLYCOPROTEIN"/>
    <property type="match status" value="1"/>
</dbReference>
<dbReference type="EMBL" id="JAHFZB010000045">
    <property type="protein sequence ID" value="KAK6468058.1"/>
    <property type="molecule type" value="Genomic_DNA"/>
</dbReference>
<dbReference type="PANTHER" id="PTHR46841:SF7">
    <property type="entry name" value="IG-LIKE DOMAIN-CONTAINING PROTEIN"/>
    <property type="match status" value="1"/>
</dbReference>
<dbReference type="SUPFAM" id="SSF48726">
    <property type="entry name" value="Immunoglobulin"/>
    <property type="match status" value="2"/>
</dbReference>
<evidence type="ECO:0000256" key="3">
    <source>
        <dbReference type="ARBA" id="ARBA00022729"/>
    </source>
</evidence>
<dbReference type="Pfam" id="PF08205">
    <property type="entry name" value="C2-set_2"/>
    <property type="match status" value="1"/>
</dbReference>
<feature type="domain" description="Ig-like" evidence="9">
    <location>
        <begin position="1"/>
        <end position="96"/>
    </location>
</feature>
<keyword evidence="6" id="KW-1015">Disulfide bond</keyword>
<evidence type="ECO:0000313" key="10">
    <source>
        <dbReference type="EMBL" id="KAK6468058.1"/>
    </source>
</evidence>
<dbReference type="InterPro" id="IPR013106">
    <property type="entry name" value="Ig_V-set"/>
</dbReference>
<dbReference type="SMART" id="SM00409">
    <property type="entry name" value="IG"/>
    <property type="match status" value="1"/>
</dbReference>
<evidence type="ECO:0000256" key="5">
    <source>
        <dbReference type="ARBA" id="ARBA00023136"/>
    </source>
</evidence>
<dbReference type="InterPro" id="IPR013162">
    <property type="entry name" value="CD80_C2-set"/>
</dbReference>
<gene>
    <name evidence="10" type="ORF">HHUSO_G33802</name>
</gene>
<evidence type="ECO:0000256" key="4">
    <source>
        <dbReference type="ARBA" id="ARBA00022989"/>
    </source>
</evidence>
<evidence type="ECO:0000256" key="6">
    <source>
        <dbReference type="ARBA" id="ARBA00023157"/>
    </source>
</evidence>
<sequence>TGTKITVQSNGSTAVLNKDFFLKCSLSNNNMNVMQVTWQKEKDQGSPKNVATYSKRFGPNVLEPYHQRVNVSFLRLNESSIIIHNVQAEDEGCYLCLFNIYPQGSILGRSCFTVFGIIEMNISKFSTKSEDIIVVSCSVTGKPSPMVAWNTSENVTEHEMEIKEDDKGIVTIISNVTVDLSTFQANEITCYAYLHNPTKPEERQEVEKTIIVRSKYKIYI</sequence>
<proteinExistence type="predicted"/>
<accession>A0ABR0Y6M3</accession>
<protein>
    <submittedName>
        <fullName evidence="10">OX-2 membrane glycoprotein-like</fullName>
    </submittedName>
</protein>
<evidence type="ECO:0000256" key="8">
    <source>
        <dbReference type="ARBA" id="ARBA00023319"/>
    </source>
</evidence>
<comment type="caution">
    <text evidence="10">The sequence shown here is derived from an EMBL/GenBank/DDBJ whole genome shotgun (WGS) entry which is preliminary data.</text>
</comment>
<dbReference type="InterPro" id="IPR036179">
    <property type="entry name" value="Ig-like_dom_sf"/>
</dbReference>
<dbReference type="Gene3D" id="2.60.40.10">
    <property type="entry name" value="Immunoglobulins"/>
    <property type="match status" value="2"/>
</dbReference>
<dbReference type="InterPro" id="IPR047164">
    <property type="entry name" value="OX2G-like"/>
</dbReference>
<reference evidence="10 11" key="1">
    <citation type="submission" date="2021-05" db="EMBL/GenBank/DDBJ databases">
        <authorList>
            <person name="Zahm M."/>
            <person name="Klopp C."/>
            <person name="Cabau C."/>
            <person name="Kuhl H."/>
            <person name="Suciu R."/>
            <person name="Ciorpac M."/>
            <person name="Holostenco D."/>
            <person name="Gessner J."/>
            <person name="Wuertz S."/>
            <person name="Hohne C."/>
            <person name="Stock M."/>
            <person name="Gislard M."/>
            <person name="Lluch J."/>
            <person name="Milhes M."/>
            <person name="Lampietro C."/>
            <person name="Lopez Roques C."/>
            <person name="Donnadieu C."/>
            <person name="Du K."/>
            <person name="Schartl M."/>
            <person name="Guiguen Y."/>
        </authorList>
    </citation>
    <scope>NUCLEOTIDE SEQUENCE [LARGE SCALE GENOMIC DNA]</scope>
    <source>
        <strain evidence="10">Hh-F2</strain>
        <tissue evidence="10">Blood</tissue>
    </source>
</reference>
<organism evidence="10 11">
    <name type="scientific">Huso huso</name>
    <name type="common">Beluga</name>
    <name type="synonym">Acipenser huso</name>
    <dbReference type="NCBI Taxonomy" id="61971"/>
    <lineage>
        <taxon>Eukaryota</taxon>
        <taxon>Metazoa</taxon>
        <taxon>Chordata</taxon>
        <taxon>Craniata</taxon>
        <taxon>Vertebrata</taxon>
        <taxon>Euteleostomi</taxon>
        <taxon>Actinopterygii</taxon>
        <taxon>Chondrostei</taxon>
        <taxon>Acipenseriformes</taxon>
        <taxon>Acipenseridae</taxon>
        <taxon>Huso</taxon>
    </lineage>
</organism>
<evidence type="ECO:0000259" key="9">
    <source>
        <dbReference type="PROSITE" id="PS50835"/>
    </source>
</evidence>
<dbReference type="Proteomes" id="UP001369086">
    <property type="component" value="Unassembled WGS sequence"/>
</dbReference>
<evidence type="ECO:0000256" key="2">
    <source>
        <dbReference type="ARBA" id="ARBA00022692"/>
    </source>
</evidence>
<dbReference type="PROSITE" id="PS50835">
    <property type="entry name" value="IG_LIKE"/>
    <property type="match status" value="2"/>
</dbReference>
<comment type="subcellular location">
    <subcellularLocation>
        <location evidence="1">Membrane</location>
        <topology evidence="1">Single-pass membrane protein</topology>
    </subcellularLocation>
</comment>
<evidence type="ECO:0000256" key="7">
    <source>
        <dbReference type="ARBA" id="ARBA00023180"/>
    </source>
</evidence>
<evidence type="ECO:0000313" key="11">
    <source>
        <dbReference type="Proteomes" id="UP001369086"/>
    </source>
</evidence>
<dbReference type="InterPro" id="IPR003599">
    <property type="entry name" value="Ig_sub"/>
</dbReference>
<keyword evidence="11" id="KW-1185">Reference proteome</keyword>
<keyword evidence="4" id="KW-1133">Transmembrane helix</keyword>
<dbReference type="InterPro" id="IPR013783">
    <property type="entry name" value="Ig-like_fold"/>
</dbReference>
<keyword evidence="2" id="KW-0812">Transmembrane</keyword>